<dbReference type="Gene3D" id="1.10.490.110">
    <property type="entry name" value="Uncharacterized conserved protein DUF2267"/>
    <property type="match status" value="2"/>
</dbReference>
<reference evidence="1 2" key="1">
    <citation type="journal article" date="2019" name="Int. J. Syst. Evol. Microbiol.">
        <title>The Global Catalogue of Microorganisms (GCM) 10K type strain sequencing project: providing services to taxonomists for standard genome sequencing and annotation.</title>
        <authorList>
            <consortium name="The Broad Institute Genomics Platform"/>
            <consortium name="The Broad Institute Genome Sequencing Center for Infectious Disease"/>
            <person name="Wu L."/>
            <person name="Ma J."/>
        </authorList>
    </citation>
    <scope>NUCLEOTIDE SEQUENCE [LARGE SCALE GENOMIC DNA]</scope>
    <source>
        <strain evidence="1 2">XZGYJ-43</strain>
    </source>
</reference>
<dbReference type="InterPro" id="IPR038282">
    <property type="entry name" value="DUF2267_sf"/>
</dbReference>
<protein>
    <submittedName>
        <fullName evidence="1">DUF2267 domain-containing protein</fullName>
    </submittedName>
</protein>
<dbReference type="Pfam" id="PF10025">
    <property type="entry name" value="DUF2267"/>
    <property type="match status" value="2"/>
</dbReference>
<dbReference type="AlphaFoldDB" id="A0ABD5Z2D9"/>
<accession>A0ABD5Z2D9</accession>
<sequence length="250" mass="27533">MAAFVDIVERRAGLESDSEAEETAEAVLRTLSESISHGEAADLGNQLPEQFRRVLLDTERARAEPYSLEEFLDHVAERLDVSESEAEQRSQAVVAALSDVAGVDEVEDAYAQLPPEYEAIFAPGEALGALSFVEAVESRGDLDRATARRASRATLQVLGERVSKGEAEDVAEHLPDEAAEWFVPDEPARALDYDFDELVAHVADEESVSRTRAIQHLEAVTDVLAETVGESEFEQMRAQLPETYDPLFEE</sequence>
<gene>
    <name evidence="1" type="ORF">ACFQJ9_08025</name>
</gene>
<dbReference type="Proteomes" id="UP001596447">
    <property type="component" value="Unassembled WGS sequence"/>
</dbReference>
<evidence type="ECO:0000313" key="1">
    <source>
        <dbReference type="EMBL" id="MFC7199359.1"/>
    </source>
</evidence>
<name>A0ABD5Z2D9_9EURY</name>
<organism evidence="1 2">
    <name type="scientific">Halospeciosus flavus</name>
    <dbReference type="NCBI Taxonomy" id="3032283"/>
    <lineage>
        <taxon>Archaea</taxon>
        <taxon>Methanobacteriati</taxon>
        <taxon>Methanobacteriota</taxon>
        <taxon>Stenosarchaea group</taxon>
        <taxon>Halobacteria</taxon>
        <taxon>Halobacteriales</taxon>
        <taxon>Halobacteriaceae</taxon>
        <taxon>Halospeciosus</taxon>
    </lineage>
</organism>
<dbReference type="RefSeq" id="WP_279529293.1">
    <property type="nucleotide sequence ID" value="NZ_CP122312.1"/>
</dbReference>
<comment type="caution">
    <text evidence="1">The sequence shown here is derived from an EMBL/GenBank/DDBJ whole genome shotgun (WGS) entry which is preliminary data.</text>
</comment>
<dbReference type="InterPro" id="IPR018727">
    <property type="entry name" value="DUF2267"/>
</dbReference>
<keyword evidence="2" id="KW-1185">Reference proteome</keyword>
<evidence type="ECO:0000313" key="2">
    <source>
        <dbReference type="Proteomes" id="UP001596447"/>
    </source>
</evidence>
<proteinExistence type="predicted"/>
<dbReference type="EMBL" id="JBHTAR010000011">
    <property type="protein sequence ID" value="MFC7199359.1"/>
    <property type="molecule type" value="Genomic_DNA"/>
</dbReference>